<dbReference type="KEGG" id="dvl:Dvul_2980"/>
<reference evidence="2" key="1">
    <citation type="journal article" date="2009" name="Environ. Microbiol.">
        <title>Contribution of mobile genetic elements to Desulfovibrio vulgaris genome plasticity.</title>
        <authorList>
            <person name="Walker C.B."/>
            <person name="Stolyar S."/>
            <person name="Chivian D."/>
            <person name="Pinel N."/>
            <person name="Gabster J.A."/>
            <person name="Dehal P.S."/>
            <person name="He Z."/>
            <person name="Yang Z.K."/>
            <person name="Yen H.C."/>
            <person name="Zhou J."/>
            <person name="Wall J.D."/>
            <person name="Hazen T.C."/>
            <person name="Arkin A.P."/>
            <person name="Stahl D.A."/>
        </authorList>
    </citation>
    <scope>NUCLEOTIDE SEQUENCE [LARGE SCALE GENOMIC DNA]</scope>
    <source>
        <strain evidence="2">DP4</strain>
        <plasmid evidence="2">Plasmid pDVUL01</plasmid>
    </source>
</reference>
<geneLocation type="plasmid" evidence="1 2">
    <name>pDVUL01</name>
</geneLocation>
<dbReference type="SUPFAM" id="SSF69635">
    <property type="entry name" value="Type III secretory system chaperone-like"/>
    <property type="match status" value="1"/>
</dbReference>
<dbReference type="HOGENOM" id="CLU_1692702_0_0_7"/>
<dbReference type="Pfam" id="PF05932">
    <property type="entry name" value="CesT"/>
    <property type="match status" value="1"/>
</dbReference>
<dbReference type="Proteomes" id="UP000009173">
    <property type="component" value="Plasmid pDVUL01"/>
</dbReference>
<accession>A0A0H3ACE8</accession>
<dbReference type="CDD" id="cd17018">
    <property type="entry name" value="T3SC_IA_ExsC-like"/>
    <property type="match status" value="1"/>
</dbReference>
<protein>
    <submittedName>
        <fullName evidence="1">Tir chaperone family protein</fullName>
    </submittedName>
</protein>
<sequence>MTIRENAQQILDGLAETLQCGPLAFDDANKVDFGIDDDMGAIIYLSEDTSSLVVSIIPGRVDPDDTGLLYDILCGNYMWGFSAGGNMGIDRETGLLSIHRLIELPVDVAGDPMAFPELFAAMVGAARYWRARLAPEGTAPAASGAPSDFSGMIRI</sequence>
<evidence type="ECO:0000313" key="1">
    <source>
        <dbReference type="EMBL" id="ABM29991.1"/>
    </source>
</evidence>
<gene>
    <name evidence="1" type="ordered locus">Dvul_2980</name>
</gene>
<dbReference type="InterPro" id="IPR010261">
    <property type="entry name" value="Tir_chaperone"/>
</dbReference>
<name>A0A0H3ACE8_NITV4</name>
<dbReference type="AlphaFoldDB" id="A0A0H3ACE8"/>
<organism evidence="1 2">
    <name type="scientific">Nitratidesulfovibrio vulgaris (strain DP4)</name>
    <name type="common">Desulfovibrio vulgaris</name>
    <dbReference type="NCBI Taxonomy" id="391774"/>
    <lineage>
        <taxon>Bacteria</taxon>
        <taxon>Pseudomonadati</taxon>
        <taxon>Thermodesulfobacteriota</taxon>
        <taxon>Desulfovibrionia</taxon>
        <taxon>Desulfovibrionales</taxon>
        <taxon>Desulfovibrionaceae</taxon>
        <taxon>Nitratidesulfovibrio</taxon>
    </lineage>
</organism>
<dbReference type="RefSeq" id="WP_011787400.1">
    <property type="nucleotide sequence ID" value="NC_008741.1"/>
</dbReference>
<dbReference type="Gene3D" id="3.30.1460.10">
    <property type="match status" value="1"/>
</dbReference>
<dbReference type="GO" id="GO:0030254">
    <property type="term" value="P:protein secretion by the type III secretion system"/>
    <property type="evidence" value="ECO:0007669"/>
    <property type="project" value="InterPro"/>
</dbReference>
<keyword evidence="1" id="KW-0614">Plasmid</keyword>
<dbReference type="EMBL" id="CP000528">
    <property type="protein sequence ID" value="ABM29991.1"/>
    <property type="molecule type" value="Genomic_DNA"/>
</dbReference>
<evidence type="ECO:0000313" key="2">
    <source>
        <dbReference type="Proteomes" id="UP000009173"/>
    </source>
</evidence>
<proteinExistence type="predicted"/>